<evidence type="ECO:0000313" key="12">
    <source>
        <dbReference type="Proteomes" id="UP001148786"/>
    </source>
</evidence>
<feature type="domain" description="Glutamine amidotransferase type-2" evidence="10">
    <location>
        <begin position="2"/>
        <end position="189"/>
    </location>
</feature>
<proteinExistence type="predicted"/>
<dbReference type="InterPro" id="IPR033738">
    <property type="entry name" value="AsnB_N"/>
</dbReference>
<keyword evidence="7" id="KW-0315">Glutamine amidotransferase</keyword>
<keyword evidence="3" id="KW-0028">Amino-acid biosynthesis</keyword>
<protein>
    <recommendedName>
        <fullName evidence="1">asparagine synthase (glutamine-hydrolyzing)</fullName>
        <ecNumber evidence="1">6.3.5.4</ecNumber>
    </recommendedName>
</protein>
<dbReference type="Pfam" id="PF00733">
    <property type="entry name" value="Asn_synthase"/>
    <property type="match status" value="2"/>
</dbReference>
<dbReference type="Pfam" id="PF13537">
    <property type="entry name" value="GATase_7"/>
    <property type="match status" value="1"/>
</dbReference>
<dbReference type="PANTHER" id="PTHR11772:SF2">
    <property type="entry name" value="ASPARAGINE SYNTHETASE [GLUTAMINE-HYDROLYZING]"/>
    <property type="match status" value="1"/>
</dbReference>
<evidence type="ECO:0000313" key="11">
    <source>
        <dbReference type="EMBL" id="KAJ3513650.1"/>
    </source>
</evidence>
<dbReference type="SUPFAM" id="SSF56235">
    <property type="entry name" value="N-terminal nucleophile aminohydrolases (Ntn hydrolases)"/>
    <property type="match status" value="1"/>
</dbReference>
<evidence type="ECO:0000256" key="7">
    <source>
        <dbReference type="ARBA" id="ARBA00022962"/>
    </source>
</evidence>
<dbReference type="EMBL" id="JANKHO010000186">
    <property type="protein sequence ID" value="KAJ3513650.1"/>
    <property type="molecule type" value="Genomic_DNA"/>
</dbReference>
<evidence type="ECO:0000256" key="3">
    <source>
        <dbReference type="ARBA" id="ARBA00022605"/>
    </source>
</evidence>
<evidence type="ECO:0000256" key="9">
    <source>
        <dbReference type="ARBA" id="ARBA00048741"/>
    </source>
</evidence>
<dbReference type="Gene3D" id="3.40.50.620">
    <property type="entry name" value="HUPs"/>
    <property type="match status" value="1"/>
</dbReference>
<name>A0A9W8K5U6_9AGAR</name>
<dbReference type="CDD" id="cd00712">
    <property type="entry name" value="AsnB"/>
    <property type="match status" value="1"/>
</dbReference>
<dbReference type="GO" id="GO:0006529">
    <property type="term" value="P:asparagine biosynthetic process"/>
    <property type="evidence" value="ECO:0007669"/>
    <property type="project" value="UniProtKB-KW"/>
</dbReference>
<organism evidence="11 12">
    <name type="scientific">Agrocybe chaxingu</name>
    <dbReference type="NCBI Taxonomy" id="84603"/>
    <lineage>
        <taxon>Eukaryota</taxon>
        <taxon>Fungi</taxon>
        <taxon>Dikarya</taxon>
        <taxon>Basidiomycota</taxon>
        <taxon>Agaricomycotina</taxon>
        <taxon>Agaricomycetes</taxon>
        <taxon>Agaricomycetidae</taxon>
        <taxon>Agaricales</taxon>
        <taxon>Agaricineae</taxon>
        <taxon>Strophariaceae</taxon>
        <taxon>Agrocybe</taxon>
    </lineage>
</organism>
<dbReference type="Gene3D" id="3.60.20.10">
    <property type="entry name" value="Glutamine Phosphoribosylpyrophosphate, subunit 1, domain 1"/>
    <property type="match status" value="1"/>
</dbReference>
<dbReference type="PROSITE" id="PS51278">
    <property type="entry name" value="GATASE_TYPE_2"/>
    <property type="match status" value="1"/>
</dbReference>
<dbReference type="GO" id="GO:0005524">
    <property type="term" value="F:ATP binding"/>
    <property type="evidence" value="ECO:0007669"/>
    <property type="project" value="UniProtKB-KW"/>
</dbReference>
<keyword evidence="5" id="KW-0067">ATP-binding</keyword>
<dbReference type="CDD" id="cd01991">
    <property type="entry name" value="Asn_synthase_B_C"/>
    <property type="match status" value="1"/>
</dbReference>
<comment type="caution">
    <text evidence="11">The sequence shown here is derived from an EMBL/GenBank/DDBJ whole genome shotgun (WGS) entry which is preliminary data.</text>
</comment>
<dbReference type="InterPro" id="IPR029055">
    <property type="entry name" value="Ntn_hydrolases_N"/>
</dbReference>
<dbReference type="GO" id="GO:0005829">
    <property type="term" value="C:cytosol"/>
    <property type="evidence" value="ECO:0007669"/>
    <property type="project" value="TreeGrafter"/>
</dbReference>
<evidence type="ECO:0000256" key="1">
    <source>
        <dbReference type="ARBA" id="ARBA00012737"/>
    </source>
</evidence>
<dbReference type="NCBIfam" id="TIGR01536">
    <property type="entry name" value="asn_synth_AEB"/>
    <property type="match status" value="1"/>
</dbReference>
<dbReference type="InterPro" id="IPR017932">
    <property type="entry name" value="GATase_2_dom"/>
</dbReference>
<evidence type="ECO:0000256" key="4">
    <source>
        <dbReference type="ARBA" id="ARBA00022741"/>
    </source>
</evidence>
<dbReference type="InterPro" id="IPR006426">
    <property type="entry name" value="Asn_synth_AEB"/>
</dbReference>
<keyword evidence="4" id="KW-0547">Nucleotide-binding</keyword>
<comment type="catalytic activity">
    <reaction evidence="9">
        <text>L-aspartate + L-glutamine + ATP + H2O = L-asparagine + L-glutamate + AMP + diphosphate + H(+)</text>
        <dbReference type="Rhea" id="RHEA:12228"/>
        <dbReference type="ChEBI" id="CHEBI:15377"/>
        <dbReference type="ChEBI" id="CHEBI:15378"/>
        <dbReference type="ChEBI" id="CHEBI:29985"/>
        <dbReference type="ChEBI" id="CHEBI:29991"/>
        <dbReference type="ChEBI" id="CHEBI:30616"/>
        <dbReference type="ChEBI" id="CHEBI:33019"/>
        <dbReference type="ChEBI" id="CHEBI:58048"/>
        <dbReference type="ChEBI" id="CHEBI:58359"/>
        <dbReference type="ChEBI" id="CHEBI:456215"/>
        <dbReference type="EC" id="6.3.5.4"/>
    </reaction>
</comment>
<keyword evidence="12" id="KW-1185">Reference proteome</keyword>
<dbReference type="GO" id="GO:0004066">
    <property type="term" value="F:asparagine synthase (glutamine-hydrolyzing) activity"/>
    <property type="evidence" value="ECO:0007669"/>
    <property type="project" value="UniProtKB-EC"/>
</dbReference>
<keyword evidence="6" id="KW-0061">Asparagine biosynthesis</keyword>
<evidence type="ECO:0000259" key="10">
    <source>
        <dbReference type="PROSITE" id="PS51278"/>
    </source>
</evidence>
<reference evidence="11" key="1">
    <citation type="submission" date="2022-07" db="EMBL/GenBank/DDBJ databases">
        <title>Genome Sequence of Agrocybe chaxingu.</title>
        <authorList>
            <person name="Buettner E."/>
        </authorList>
    </citation>
    <scope>NUCLEOTIDE SEQUENCE</scope>
    <source>
        <strain evidence="11">MP-N11</strain>
    </source>
</reference>
<evidence type="ECO:0000256" key="8">
    <source>
        <dbReference type="ARBA" id="ARBA00029440"/>
    </source>
</evidence>
<dbReference type="FunFam" id="3.60.20.10:FF:000050">
    <property type="entry name" value="Asparagine synthetase 2"/>
    <property type="match status" value="1"/>
</dbReference>
<keyword evidence="2" id="KW-0436">Ligase</keyword>
<dbReference type="Proteomes" id="UP001148786">
    <property type="component" value="Unassembled WGS sequence"/>
</dbReference>
<evidence type="ECO:0000256" key="5">
    <source>
        <dbReference type="ARBA" id="ARBA00022840"/>
    </source>
</evidence>
<dbReference type="InterPro" id="IPR001962">
    <property type="entry name" value="Asn_synthase"/>
</dbReference>
<dbReference type="EC" id="6.3.5.4" evidence="1"/>
<dbReference type="AlphaFoldDB" id="A0A9W8K5U6"/>
<dbReference type="OrthoDB" id="409189at2759"/>
<dbReference type="InterPro" id="IPR014729">
    <property type="entry name" value="Rossmann-like_a/b/a_fold"/>
</dbReference>
<dbReference type="InterPro" id="IPR050795">
    <property type="entry name" value="Asn_Synthetase"/>
</dbReference>
<dbReference type="SUPFAM" id="SSF52402">
    <property type="entry name" value="Adenine nucleotide alpha hydrolases-like"/>
    <property type="match status" value="1"/>
</dbReference>
<dbReference type="PANTHER" id="PTHR11772">
    <property type="entry name" value="ASPARAGINE SYNTHETASE"/>
    <property type="match status" value="1"/>
</dbReference>
<comment type="pathway">
    <text evidence="8">Amino-acid biosynthesis.</text>
</comment>
<evidence type="ECO:0000256" key="2">
    <source>
        <dbReference type="ARBA" id="ARBA00022598"/>
    </source>
</evidence>
<evidence type="ECO:0000256" key="6">
    <source>
        <dbReference type="ARBA" id="ARBA00022888"/>
    </source>
</evidence>
<gene>
    <name evidence="11" type="ORF">NLJ89_g2827</name>
</gene>
<accession>A0A9W8K5U6</accession>
<sequence length="636" mass="70357">MCGILAVHGLEKPANDRARFIACSKRQRHRGPDWSGCYVGQKTVLVHERLAIVGVESGAQPLISEDAKIILAVNGEIYNHIALRASVGPDVKFKTHSDCEVIIPLYRKHDKGLCSLLDGMFSFVLLDESVSPPRIIAARDPIGITTLYQGWSSKRPGAVFFSSELKAIVDECDNIISFPPGHVYDSKDNSTTRYYNPTWWNGDVEGPNGTIPTSPADLTFIRETLEAAVRKRLMSEVPYGVLLSGGLDSSLIAAIASRETEKVAQAQYEIRKRKLQEAASGPSTPNVGLVDEAATLAAWPQLHSFSIGLENSPDLLAARKAAHYLGTVHHEYVFTVQEGLDALPEVIHHLETYDVTTVRASTPMYLLSRKIKAMGVKMVLSGEGSDEIFGGYLYFHAAPDAPSFHQECVRRVKNLHTSDCLRANKSTMAWGLEARVPFLDKAFLEVAMNIRPEDKTFSKGIDQEVDEDDCPKMEKYILRKAFDCAPGGKVWITFRVPPAFFLTHNTPPPLCSLIFPAQSCGVKRNNSQMELVILGSTGELYGIYIGIFLKPLVVRMKEHAAEIVSEEAFAKRAERWTTDVPDTREAYFIRDIFDGLFPSKAAADTAVRWIPRGDWGCASDPSGRSVKIHNAAYETD</sequence>